<organism evidence="1 2">
    <name type="scientific">Streptomyces beihaiensis</name>
    <dbReference type="NCBI Taxonomy" id="2984495"/>
    <lineage>
        <taxon>Bacteria</taxon>
        <taxon>Bacillati</taxon>
        <taxon>Actinomycetota</taxon>
        <taxon>Actinomycetes</taxon>
        <taxon>Kitasatosporales</taxon>
        <taxon>Streptomycetaceae</taxon>
        <taxon>Streptomyces</taxon>
    </lineage>
</organism>
<sequence length="310" mass="32081">MPVLLLDDDEVRARLDAPTAVRAVRGALLAAHEGGLDAPARVRADLGDGHLVFTAGRLRAEGLFGFRAYDTAVGAEQLVAVWGSDDGRLRAVVHGDELGARRTGAIGAVAVDAAARPGPIRLGLVGAGAQAWTQLWAIGAVRQVAEVTVAARRPERAQTFARRAAEELGVRARAVREPEQAVRDHDVVVTATHSATPVLEADWIAPGTHVTTLGPKTLSRHEVPAALGDRADVLLTDSLAQANSYSEPHVLPADRMVALGAVLAGAEPGRTSPEDITVFCSVGLAGTEVAVAAALHDAVLGRPEGSTVAG</sequence>
<gene>
    <name evidence="1" type="ORF">OFY01_13565</name>
</gene>
<evidence type="ECO:0000313" key="1">
    <source>
        <dbReference type="EMBL" id="MCX3060771.1"/>
    </source>
</evidence>
<accession>A0ABT3TUR3</accession>
<dbReference type="InterPro" id="IPR023401">
    <property type="entry name" value="ODC_N"/>
</dbReference>
<dbReference type="PANTHER" id="PTHR13812">
    <property type="entry name" value="KETIMINE REDUCTASE MU-CRYSTALLIN"/>
    <property type="match status" value="1"/>
</dbReference>
<comment type="caution">
    <text evidence="1">The sequence shown here is derived from an EMBL/GenBank/DDBJ whole genome shotgun (WGS) entry which is preliminary data.</text>
</comment>
<protein>
    <submittedName>
        <fullName evidence="1">Ornithine cyclodeaminase family protein</fullName>
    </submittedName>
</protein>
<dbReference type="EMBL" id="JAPHNL010000124">
    <property type="protein sequence ID" value="MCX3060771.1"/>
    <property type="molecule type" value="Genomic_DNA"/>
</dbReference>
<dbReference type="PANTHER" id="PTHR13812:SF19">
    <property type="entry name" value="KETIMINE REDUCTASE MU-CRYSTALLIN"/>
    <property type="match status" value="1"/>
</dbReference>
<dbReference type="Pfam" id="PF02423">
    <property type="entry name" value="OCD_Mu_crystall"/>
    <property type="match status" value="1"/>
</dbReference>
<dbReference type="Gene3D" id="3.30.1780.10">
    <property type="entry name" value="ornithine cyclodeaminase, domain 1"/>
    <property type="match status" value="1"/>
</dbReference>
<reference evidence="1" key="1">
    <citation type="submission" date="2022-10" db="EMBL/GenBank/DDBJ databases">
        <title>Streptomyces beihaiensis sp. nov., a chitin degrading actinobacterium, isolated from shrimp pond soil.</title>
        <authorList>
            <person name="Xie J."/>
            <person name="Shen N."/>
        </authorList>
    </citation>
    <scope>NUCLEOTIDE SEQUENCE</scope>
    <source>
        <strain evidence="1">GXMU-J5</strain>
    </source>
</reference>
<dbReference type="InterPro" id="IPR003462">
    <property type="entry name" value="ODC_Mu_crystall"/>
</dbReference>
<dbReference type="RefSeq" id="WP_266599612.1">
    <property type="nucleotide sequence ID" value="NZ_JAPHNL010000124.1"/>
</dbReference>
<dbReference type="PIRSF" id="PIRSF001439">
    <property type="entry name" value="CryM"/>
    <property type="match status" value="1"/>
</dbReference>
<dbReference type="SUPFAM" id="SSF51735">
    <property type="entry name" value="NAD(P)-binding Rossmann-fold domains"/>
    <property type="match status" value="1"/>
</dbReference>
<proteinExistence type="predicted"/>
<dbReference type="Gene3D" id="3.40.50.720">
    <property type="entry name" value="NAD(P)-binding Rossmann-like Domain"/>
    <property type="match status" value="1"/>
</dbReference>
<keyword evidence="2" id="KW-1185">Reference proteome</keyword>
<dbReference type="InterPro" id="IPR036291">
    <property type="entry name" value="NAD(P)-bd_dom_sf"/>
</dbReference>
<name>A0ABT3TUR3_9ACTN</name>
<evidence type="ECO:0000313" key="2">
    <source>
        <dbReference type="Proteomes" id="UP001163064"/>
    </source>
</evidence>
<dbReference type="Proteomes" id="UP001163064">
    <property type="component" value="Unassembled WGS sequence"/>
</dbReference>